<proteinExistence type="predicted"/>
<reference evidence="2" key="1">
    <citation type="submission" date="2022-11" db="UniProtKB">
        <authorList>
            <consortium name="WormBaseParasite"/>
        </authorList>
    </citation>
    <scope>IDENTIFICATION</scope>
</reference>
<evidence type="ECO:0000313" key="1">
    <source>
        <dbReference type="Proteomes" id="UP000887565"/>
    </source>
</evidence>
<sequence length="236" mass="27536">MEELESILSGRVCHQPAHQKGVPTGSVLRQIRLFICSTYHDFIKERELLWLRVLPELQQHCTQYGVDILFFDPYRQSNGDFVYDPILCEDVKQHFKKLKRESGGPYFLCLLGDKYGPCPIPFSLKGEEFQHIKQSFFENGGDVKILDESYRLNENNGSQYDLQPKMNEYVSLLFSRSRSKFDIETHRQLQDAIQKGARLAHAGGLINQTMEDEMCINFIREQVEEMANQYFIKRKG</sequence>
<protein>
    <submittedName>
        <fullName evidence="2">DUF4062 domain-containing protein</fullName>
    </submittedName>
</protein>
<dbReference type="Proteomes" id="UP000887565">
    <property type="component" value="Unplaced"/>
</dbReference>
<keyword evidence="1" id="KW-1185">Reference proteome</keyword>
<dbReference type="PANTHER" id="PTHR19871:SF38">
    <property type="entry name" value="PROTEIN QUI-1"/>
    <property type="match status" value="1"/>
</dbReference>
<accession>A0A915HV75</accession>
<dbReference type="WBParaSite" id="nRc.2.0.1.t05265-RA">
    <property type="protein sequence ID" value="nRc.2.0.1.t05265-RA"/>
    <property type="gene ID" value="nRc.2.0.1.g05265"/>
</dbReference>
<organism evidence="1 2">
    <name type="scientific">Romanomermis culicivorax</name>
    <name type="common">Nematode worm</name>
    <dbReference type="NCBI Taxonomy" id="13658"/>
    <lineage>
        <taxon>Eukaryota</taxon>
        <taxon>Metazoa</taxon>
        <taxon>Ecdysozoa</taxon>
        <taxon>Nematoda</taxon>
        <taxon>Enoplea</taxon>
        <taxon>Dorylaimia</taxon>
        <taxon>Mermithida</taxon>
        <taxon>Mermithoidea</taxon>
        <taxon>Mermithidae</taxon>
        <taxon>Romanomermis</taxon>
    </lineage>
</organism>
<dbReference type="PANTHER" id="PTHR19871">
    <property type="entry name" value="BETA TRANSDUCIN-RELATED PROTEIN"/>
    <property type="match status" value="1"/>
</dbReference>
<name>A0A915HV75_ROMCU</name>
<evidence type="ECO:0000313" key="2">
    <source>
        <dbReference type="WBParaSite" id="nRc.2.0.1.t05265-RA"/>
    </source>
</evidence>
<dbReference type="AlphaFoldDB" id="A0A915HV75"/>
<dbReference type="InterPro" id="IPR052752">
    <property type="entry name" value="NACHT-WD_repeat"/>
</dbReference>